<dbReference type="GeneID" id="26098988"/>
<accession>A0A0P0N2Y0</accession>
<organism evidence="3 4">
    <name type="scientific">Pyrodictium delaneyi</name>
    <dbReference type="NCBI Taxonomy" id="1273541"/>
    <lineage>
        <taxon>Archaea</taxon>
        <taxon>Thermoproteota</taxon>
        <taxon>Thermoprotei</taxon>
        <taxon>Desulfurococcales</taxon>
        <taxon>Pyrodictiaceae</taxon>
        <taxon>Pyrodictium</taxon>
    </lineage>
</organism>
<keyword evidence="1" id="KW-1133">Transmembrane helix</keyword>
<dbReference type="InterPro" id="IPR018905">
    <property type="entry name" value="A-galactase_NEW3"/>
</dbReference>
<dbReference type="Proteomes" id="UP000058613">
    <property type="component" value="Chromosome"/>
</dbReference>
<dbReference type="PATRIC" id="fig|1273541.4.peg.703"/>
<sequence>MQKKLAAQLLPAMLLLALVVVTVAIRVSALSPQPPPPILLNASFMGPMGAAPWPGDTAVLRVEWLYRGPYVADQVYAVVHLPGIFGPSSFSAQLGAAAPGDTLELVRSINVAQGAASGRYQGLITLYIVVGGNVYTYNYTVELEVAGCPAGLRISARLEPFSYPGSNNVELRVMLENRGPEDVENVTLTLRLPDGWQPTGNISWNIEVLWANSSETHMVPGVYVPAWIEPGLYNATLGMSYYCVVGNTTRFFNYTFSLPIRVEQPRPLRVEPLVLGWRAGVAYPGEASAPLDIVLLNQEPVTVTAVIARVELPSGMRVAGTANETYTAVVENIAASYGDTIRLSIDINIDERLPPGFYNASAWLRFVVSSQGATTILPGQLVIPLLVASPGKLNVDVVYMGWSDGYAYPGELSAPLRVVVQNLEDSTVTTAMLVLELPRGFAVDGRRVATITLDNVAAGYGDLVEFTAAIDVSSSLEPGSYMGNMTLVFIMSSSGGTRIKYVRLPLRLDLSPRSVENVSIVSSRWSMWIVGDDAYAATAVIDVGYWGRGRLRYLVVTVEPIEGAGLRAGAEKLTLVQQVELAPGDIASVSIPGIRVYNASQDVSLNVTMTGIVVSPSGGVYNVTFSRIIRLELLREEPLQLGYTKADTGHILPSSSNVEVYVHVVNTAPEPVTILSAEPLEAPNIKAWLSGGDCITARVEPGSSCTLVLMLNVSSTASPGSYSIPLRLWYSYRGNAGSVVTGRQVLSIPLEVEPIEAYDPSPIVARAYWAPTPGVAPVKVYPGTGAAPLQLELYNTGRYTVIGVVVRLEPLDKGLHVVEQPAVCNSLAPGSTCSLTAYVDVDPEAEPGLYRVRAVISYIFTAFNAHLNITREETITLQVTDPAEAIGIVDLSWASAPRPGTRSAMLVIMLYPDPSQVARIHSVVLELPQGLSNPQTSGSTVIAVPQASLQMTPSATRGGQTDIASIASIIQGLESTTSGVEVYLAQVAVNVTEPGPKPIALTVYWVDRLGYLHRVEKRLQLYVPGAPSILSVHFEPYAKLRGGVAELDITIINTGDAPVYNVYTVLVPTSAAGYPHTSVRHIPVLEPGKPVKLNYTLVYNPAGFGGVESYTFTGVLTAVYEDMVGRMTSFNTSIAVIMKPTILLRITSMNAEWRNGTVLVKGVIANEGIESAEAIRVDAVADGIWSSSFLGSLDPSSETPFRIELNTVSKPDNVTVVISYSDRYGITYSFNATAPVVEARPEKSLSEAKGVEAEPPIPEGGLKMITVVLLMLAVIVGYIAYRRFRRIPSENQLDSLLDSGEASNGEE</sequence>
<keyword evidence="1" id="KW-0812">Transmembrane</keyword>
<dbReference type="STRING" id="1273541.Pyrde_0651"/>
<gene>
    <name evidence="3" type="ORF">Pyrde_0651</name>
</gene>
<evidence type="ECO:0000256" key="1">
    <source>
        <dbReference type="SAM" id="Phobius"/>
    </source>
</evidence>
<reference evidence="3 4" key="1">
    <citation type="submission" date="2015-10" db="EMBL/GenBank/DDBJ databases">
        <title>Complete genome sequence of hyperthermophilic archaeon Pyrodictium delaneyi Su06.</title>
        <authorList>
            <person name="Jung J.-H."/>
            <person name="Lin J."/>
            <person name="Holden J.F."/>
            <person name="Park C.-S."/>
        </authorList>
    </citation>
    <scope>NUCLEOTIDE SEQUENCE [LARGE SCALE GENOMIC DNA]</scope>
    <source>
        <strain evidence="3 4">Su06</strain>
    </source>
</reference>
<evidence type="ECO:0000313" key="3">
    <source>
        <dbReference type="EMBL" id="ALL00701.1"/>
    </source>
</evidence>
<feature type="transmembrane region" description="Helical" evidence="1">
    <location>
        <begin position="1261"/>
        <end position="1281"/>
    </location>
</feature>
<dbReference type="PANTHER" id="PTHR35902">
    <property type="entry name" value="S-LAYER DOMAIN-LIKE PROTEIN-RELATED"/>
    <property type="match status" value="1"/>
</dbReference>
<feature type="domain" description="Alpha-galactosidase NEW3" evidence="2">
    <location>
        <begin position="168"/>
        <end position="240"/>
    </location>
</feature>
<protein>
    <recommendedName>
        <fullName evidence="2">Alpha-galactosidase NEW3 domain-containing protein</fullName>
    </recommendedName>
</protein>
<dbReference type="OrthoDB" id="18110at2157"/>
<dbReference type="Pfam" id="PF10633">
    <property type="entry name" value="NPCBM_assoc"/>
    <property type="match status" value="1"/>
</dbReference>
<dbReference type="KEGG" id="pdl:Pyrde_0651"/>
<dbReference type="RefSeq" id="WP_156327986.1">
    <property type="nucleotide sequence ID" value="NZ_CP013011.1"/>
</dbReference>
<proteinExistence type="predicted"/>
<keyword evidence="1" id="KW-0472">Membrane</keyword>
<evidence type="ECO:0000313" key="4">
    <source>
        <dbReference type="Proteomes" id="UP000058613"/>
    </source>
</evidence>
<dbReference type="EMBL" id="CP013011">
    <property type="protein sequence ID" value="ALL00701.1"/>
    <property type="molecule type" value="Genomic_DNA"/>
</dbReference>
<evidence type="ECO:0000259" key="2">
    <source>
        <dbReference type="Pfam" id="PF10633"/>
    </source>
</evidence>
<name>A0A0P0N2Y0_9CREN</name>